<feature type="region of interest" description="Disordered" evidence="1">
    <location>
        <begin position="119"/>
        <end position="138"/>
    </location>
</feature>
<dbReference type="InParanoid" id="A0A2J6TH11"/>
<evidence type="ECO:0000256" key="1">
    <source>
        <dbReference type="SAM" id="MobiDB-lite"/>
    </source>
</evidence>
<reference evidence="2 3" key="1">
    <citation type="submission" date="2016-04" db="EMBL/GenBank/DDBJ databases">
        <title>A degradative enzymes factory behind the ericoid mycorrhizal symbiosis.</title>
        <authorList>
            <consortium name="DOE Joint Genome Institute"/>
            <person name="Martino E."/>
            <person name="Morin E."/>
            <person name="Grelet G."/>
            <person name="Kuo A."/>
            <person name="Kohler A."/>
            <person name="Daghino S."/>
            <person name="Barry K."/>
            <person name="Choi C."/>
            <person name="Cichocki N."/>
            <person name="Clum A."/>
            <person name="Copeland A."/>
            <person name="Hainaut M."/>
            <person name="Haridas S."/>
            <person name="Labutti K."/>
            <person name="Lindquist E."/>
            <person name="Lipzen A."/>
            <person name="Khouja H.-R."/>
            <person name="Murat C."/>
            <person name="Ohm R."/>
            <person name="Olson A."/>
            <person name="Spatafora J."/>
            <person name="Veneault-Fourrey C."/>
            <person name="Henrissat B."/>
            <person name="Grigoriev I."/>
            <person name="Martin F."/>
            <person name="Perotto S."/>
        </authorList>
    </citation>
    <scope>NUCLEOTIDE SEQUENCE [LARGE SCALE GENOMIC DNA]</scope>
    <source>
        <strain evidence="2 3">E</strain>
    </source>
</reference>
<keyword evidence="3" id="KW-1185">Reference proteome</keyword>
<dbReference type="AlphaFoldDB" id="A0A2J6TH11"/>
<dbReference type="RefSeq" id="XP_024739226.1">
    <property type="nucleotide sequence ID" value="XM_024886602.1"/>
</dbReference>
<dbReference type="OrthoDB" id="5426982at2759"/>
<name>A0A2J6TH11_9HELO</name>
<dbReference type="InterPro" id="IPR052973">
    <property type="entry name" value="Fungal_sec-metab_reg_TF"/>
</dbReference>
<sequence length="591" mass="66025">MSYTDHTDPVSFDDTAFPFIDDFDWDAFFNFDPEPLNPSLSLEDVSSTQWKHLDSAHQDQPPLVAPIAGLGIPRDLATEDSSPAMGNASVSSQPTTTSNFIEQSQTKRGIQDFLSSFSVNETSESPPRKRQAFPPSRRTEVAKVRKIGACQRCKMRKLTCQANGACRNCILSVSENVALGEQICFRYTLVDLRFGSGDLLRQSWDKDIIDKLPHKAHATTHTILVWFRSEFIHKALRLEAEDYSESPDDNDQLLMFSVSENDPSQPQFLSLPTPKYVIINDSLPSVTQLNEWIKEQIDRRKPGWSPAARLFNTFHTLLDIYSNTASDPPSKEFSKAALQITNLYECWRNVLSGNRSQPQTPTSHISRVAGIQFAMIAKQGIADCEIQMLSKLDDLVQKSKRPSKERELCIWAGVWTLALLYRDILWRYLQMSRRKGSSIFNYETSIFLARQMYNALTSTYNLLFRNRSPLDLDWNNDENYARIARNTEIRDLLNLIKEQTQTLYDRSFDLGEDDHILQCLIAKQTHTVSSPISQSLTHSAARATSVSGVGGSLSRSGDGGGGGGGGGTGGGGLNRGGHPGASSSWDPTWGH</sequence>
<gene>
    <name evidence="2" type="ORF">K444DRAFT_661522</name>
</gene>
<dbReference type="PANTHER" id="PTHR35392">
    <property type="entry name" value="ZN(II)2CYS6 TRANSCRIPTION FACTOR (EUROFUNG)-RELATED-RELATED"/>
    <property type="match status" value="1"/>
</dbReference>
<evidence type="ECO:0000313" key="3">
    <source>
        <dbReference type="Proteomes" id="UP000235371"/>
    </source>
</evidence>
<accession>A0A2J6TH11</accession>
<evidence type="ECO:0008006" key="4">
    <source>
        <dbReference type="Google" id="ProtNLM"/>
    </source>
</evidence>
<protein>
    <recommendedName>
        <fullName evidence="4">Zn(2)-C6 fungal-type domain-containing protein</fullName>
    </recommendedName>
</protein>
<feature type="region of interest" description="Disordered" evidence="1">
    <location>
        <begin position="547"/>
        <end position="591"/>
    </location>
</feature>
<dbReference type="Proteomes" id="UP000235371">
    <property type="component" value="Unassembled WGS sequence"/>
</dbReference>
<proteinExistence type="predicted"/>
<feature type="compositionally biased region" description="Polar residues" evidence="1">
    <location>
        <begin position="581"/>
        <end position="591"/>
    </location>
</feature>
<dbReference type="EMBL" id="KZ613783">
    <property type="protein sequence ID" value="PMD62322.1"/>
    <property type="molecule type" value="Genomic_DNA"/>
</dbReference>
<organism evidence="2 3">
    <name type="scientific">Hyaloscypha bicolor E</name>
    <dbReference type="NCBI Taxonomy" id="1095630"/>
    <lineage>
        <taxon>Eukaryota</taxon>
        <taxon>Fungi</taxon>
        <taxon>Dikarya</taxon>
        <taxon>Ascomycota</taxon>
        <taxon>Pezizomycotina</taxon>
        <taxon>Leotiomycetes</taxon>
        <taxon>Helotiales</taxon>
        <taxon>Hyaloscyphaceae</taxon>
        <taxon>Hyaloscypha</taxon>
        <taxon>Hyaloscypha bicolor</taxon>
    </lineage>
</organism>
<feature type="compositionally biased region" description="Gly residues" evidence="1">
    <location>
        <begin position="557"/>
        <end position="579"/>
    </location>
</feature>
<evidence type="ECO:0000313" key="2">
    <source>
        <dbReference type="EMBL" id="PMD62322.1"/>
    </source>
</evidence>
<dbReference type="GeneID" id="36594679"/>
<feature type="compositionally biased region" description="Low complexity" evidence="1">
    <location>
        <begin position="547"/>
        <end position="556"/>
    </location>
</feature>